<name>A0A371GA16_MUCPR</name>
<dbReference type="AlphaFoldDB" id="A0A371GA16"/>
<feature type="region of interest" description="Disordered" evidence="1">
    <location>
        <begin position="63"/>
        <end position="85"/>
    </location>
</feature>
<evidence type="ECO:0000256" key="1">
    <source>
        <dbReference type="SAM" id="MobiDB-lite"/>
    </source>
</evidence>
<organism evidence="2 3">
    <name type="scientific">Mucuna pruriens</name>
    <name type="common">Velvet bean</name>
    <name type="synonym">Dolichos pruriens</name>
    <dbReference type="NCBI Taxonomy" id="157652"/>
    <lineage>
        <taxon>Eukaryota</taxon>
        <taxon>Viridiplantae</taxon>
        <taxon>Streptophyta</taxon>
        <taxon>Embryophyta</taxon>
        <taxon>Tracheophyta</taxon>
        <taxon>Spermatophyta</taxon>
        <taxon>Magnoliopsida</taxon>
        <taxon>eudicotyledons</taxon>
        <taxon>Gunneridae</taxon>
        <taxon>Pentapetalae</taxon>
        <taxon>rosids</taxon>
        <taxon>fabids</taxon>
        <taxon>Fabales</taxon>
        <taxon>Fabaceae</taxon>
        <taxon>Papilionoideae</taxon>
        <taxon>50 kb inversion clade</taxon>
        <taxon>NPAAA clade</taxon>
        <taxon>indigoferoid/millettioid clade</taxon>
        <taxon>Phaseoleae</taxon>
        <taxon>Mucuna</taxon>
    </lineage>
</organism>
<accession>A0A371GA16</accession>
<evidence type="ECO:0000313" key="2">
    <source>
        <dbReference type="EMBL" id="RDX87402.1"/>
    </source>
</evidence>
<dbReference type="EMBL" id="QJKJ01006241">
    <property type="protein sequence ID" value="RDX87402.1"/>
    <property type="molecule type" value="Genomic_DNA"/>
</dbReference>
<gene>
    <name evidence="2" type="ORF">CR513_31140</name>
</gene>
<proteinExistence type="predicted"/>
<comment type="caution">
    <text evidence="2">The sequence shown here is derived from an EMBL/GenBank/DDBJ whole genome shotgun (WGS) entry which is preliminary data.</text>
</comment>
<keyword evidence="3" id="KW-1185">Reference proteome</keyword>
<sequence length="85" mass="9645">MKQGTLGGVKGKASYWIQPRTREERANTRGSISYPIARFPENNKWPSAWTKTGRVVDIWANSSRIKAKEPQQTRGRAEKEANEGQ</sequence>
<protein>
    <submittedName>
        <fullName evidence="2">Uncharacterized protein</fullName>
    </submittedName>
</protein>
<feature type="compositionally biased region" description="Basic and acidic residues" evidence="1">
    <location>
        <begin position="66"/>
        <end position="85"/>
    </location>
</feature>
<feature type="non-terminal residue" evidence="2">
    <location>
        <position position="1"/>
    </location>
</feature>
<evidence type="ECO:0000313" key="3">
    <source>
        <dbReference type="Proteomes" id="UP000257109"/>
    </source>
</evidence>
<dbReference type="Proteomes" id="UP000257109">
    <property type="component" value="Unassembled WGS sequence"/>
</dbReference>
<reference evidence="2" key="1">
    <citation type="submission" date="2018-05" db="EMBL/GenBank/DDBJ databases">
        <title>Draft genome of Mucuna pruriens seed.</title>
        <authorList>
            <person name="Nnadi N.E."/>
            <person name="Vos R."/>
            <person name="Hasami M.H."/>
            <person name="Devisetty U.K."/>
            <person name="Aguiy J.C."/>
        </authorList>
    </citation>
    <scope>NUCLEOTIDE SEQUENCE [LARGE SCALE GENOMIC DNA]</scope>
    <source>
        <strain evidence="2">JCA_2017</strain>
    </source>
</reference>